<dbReference type="Gene3D" id="3.40.50.1440">
    <property type="entry name" value="Tubulin/FtsZ, GTPase domain"/>
    <property type="match status" value="1"/>
</dbReference>
<dbReference type="InterPro" id="IPR036525">
    <property type="entry name" value="Tubulin/FtsZ_GTPase_sf"/>
</dbReference>
<dbReference type="NCBIfam" id="TIGR00065">
    <property type="entry name" value="ftsZ"/>
    <property type="match status" value="1"/>
</dbReference>
<dbReference type="GO" id="GO:0043093">
    <property type="term" value="P:FtsZ-dependent cytokinesis"/>
    <property type="evidence" value="ECO:0007669"/>
    <property type="project" value="UniProtKB-UniRule"/>
</dbReference>
<dbReference type="GO" id="GO:0051258">
    <property type="term" value="P:protein polymerization"/>
    <property type="evidence" value="ECO:0007669"/>
    <property type="project" value="UniProtKB-UniRule"/>
</dbReference>
<dbReference type="Gene3D" id="3.30.1330.20">
    <property type="entry name" value="Tubulin/FtsZ, C-terminal domain"/>
    <property type="match status" value="1"/>
</dbReference>
<keyword evidence="4 6" id="KW-0132">Cell division</keyword>
<reference evidence="9 10" key="1">
    <citation type="journal article" date="2014" name="Genome Announc.">
        <title>Draft genome sequences of eight enterohepatic helicobacter species isolated from both laboratory and wild rodents.</title>
        <authorList>
            <person name="Sheh A."/>
            <person name="Shen Z."/>
            <person name="Fox J.G."/>
        </authorList>
    </citation>
    <scope>NUCLEOTIDE SEQUENCE [LARGE SCALE GENOMIC DNA]</scope>
    <source>
        <strain evidence="9 10">MIT 01-6451</strain>
    </source>
</reference>
<accession>A0A4U8TW32</accession>
<dbReference type="InterPro" id="IPR018316">
    <property type="entry name" value="Tubulin/FtsZ_2-layer-sand-dom"/>
</dbReference>
<dbReference type="Pfam" id="PF12327">
    <property type="entry name" value="FtsZ_C"/>
    <property type="match status" value="1"/>
</dbReference>
<keyword evidence="10" id="KW-1185">Reference proteome</keyword>
<gene>
    <name evidence="4 9" type="primary">ftsZ</name>
    <name evidence="9" type="ORF">LS65_000615</name>
</gene>
<feature type="domain" description="Tubulin/FtsZ 2-layer sandwich" evidence="8">
    <location>
        <begin position="216"/>
        <end position="335"/>
    </location>
</feature>
<keyword evidence="3 4" id="KW-0342">GTP-binding</keyword>
<dbReference type="GO" id="GO:0005525">
    <property type="term" value="F:GTP binding"/>
    <property type="evidence" value="ECO:0007669"/>
    <property type="project" value="UniProtKB-UniRule"/>
</dbReference>
<dbReference type="CDD" id="cd02201">
    <property type="entry name" value="FtsZ_type1"/>
    <property type="match status" value="1"/>
</dbReference>
<dbReference type="SMART" id="SM00865">
    <property type="entry name" value="Tubulin_C"/>
    <property type="match status" value="1"/>
</dbReference>
<evidence type="ECO:0000256" key="5">
    <source>
        <dbReference type="NCBIfam" id="TIGR00065"/>
    </source>
</evidence>
<dbReference type="InterPro" id="IPR024757">
    <property type="entry name" value="FtsZ_C"/>
</dbReference>
<dbReference type="GeneID" id="82321269"/>
<dbReference type="HAMAP" id="MF_00909">
    <property type="entry name" value="FtsZ"/>
    <property type="match status" value="1"/>
</dbReference>
<evidence type="ECO:0000256" key="4">
    <source>
        <dbReference type="HAMAP-Rule" id="MF_00909"/>
    </source>
</evidence>
<evidence type="ECO:0000313" key="10">
    <source>
        <dbReference type="Proteomes" id="UP000029707"/>
    </source>
</evidence>
<dbReference type="GO" id="GO:0000917">
    <property type="term" value="P:division septum assembly"/>
    <property type="evidence" value="ECO:0007669"/>
    <property type="project" value="UniProtKB-KW"/>
</dbReference>
<dbReference type="InterPro" id="IPR003008">
    <property type="entry name" value="Tubulin_FtsZ_GTPase"/>
</dbReference>
<dbReference type="SMART" id="SM00864">
    <property type="entry name" value="Tubulin"/>
    <property type="match status" value="1"/>
</dbReference>
<dbReference type="STRING" id="425400.LS65_08485"/>
<comment type="similarity">
    <text evidence="1 4 6">Belongs to the FtsZ family.</text>
</comment>
<dbReference type="PANTHER" id="PTHR30314:SF3">
    <property type="entry name" value="MITOCHONDRIAL DIVISION PROTEIN FSZA"/>
    <property type="match status" value="1"/>
</dbReference>
<feature type="domain" description="Tubulin/FtsZ GTPase" evidence="7">
    <location>
        <begin position="19"/>
        <end position="212"/>
    </location>
</feature>
<evidence type="ECO:0000256" key="3">
    <source>
        <dbReference type="ARBA" id="ARBA00023134"/>
    </source>
</evidence>
<evidence type="ECO:0000259" key="7">
    <source>
        <dbReference type="SMART" id="SM00864"/>
    </source>
</evidence>
<keyword evidence="4 6" id="KW-0131">Cell cycle</keyword>
<evidence type="ECO:0000256" key="6">
    <source>
        <dbReference type="RuleBase" id="RU000631"/>
    </source>
</evidence>
<dbReference type="GO" id="GO:0003924">
    <property type="term" value="F:GTPase activity"/>
    <property type="evidence" value="ECO:0007669"/>
    <property type="project" value="UniProtKB-UniRule"/>
</dbReference>
<feature type="binding site" evidence="4">
    <location>
        <position position="150"/>
    </location>
    <ligand>
        <name>GTP</name>
        <dbReference type="ChEBI" id="CHEBI:37565"/>
    </ligand>
</feature>
<dbReference type="EMBL" id="JRMQ02000001">
    <property type="protein sequence ID" value="TLE03308.1"/>
    <property type="molecule type" value="Genomic_DNA"/>
</dbReference>
<dbReference type="OrthoDB" id="9813375at2"/>
<dbReference type="Pfam" id="PF00091">
    <property type="entry name" value="Tubulin"/>
    <property type="match status" value="1"/>
</dbReference>
<evidence type="ECO:0000256" key="1">
    <source>
        <dbReference type="ARBA" id="ARBA00009690"/>
    </source>
</evidence>
<evidence type="ECO:0000256" key="2">
    <source>
        <dbReference type="ARBA" id="ARBA00022741"/>
    </source>
</evidence>
<dbReference type="GO" id="GO:0005737">
    <property type="term" value="C:cytoplasm"/>
    <property type="evidence" value="ECO:0007669"/>
    <property type="project" value="UniProtKB-SubCell"/>
</dbReference>
<keyword evidence="4 6" id="KW-0717">Septation</keyword>
<organism evidence="9 10">
    <name type="scientific">Helicobacter japonicus</name>
    <dbReference type="NCBI Taxonomy" id="425400"/>
    <lineage>
        <taxon>Bacteria</taxon>
        <taxon>Pseudomonadati</taxon>
        <taxon>Campylobacterota</taxon>
        <taxon>Epsilonproteobacteria</taxon>
        <taxon>Campylobacterales</taxon>
        <taxon>Helicobacteraceae</taxon>
        <taxon>Helicobacter</taxon>
    </lineage>
</organism>
<dbReference type="InterPro" id="IPR020805">
    <property type="entry name" value="Cell_div_FtsZ_CS"/>
</dbReference>
<feature type="binding site" evidence="4">
    <location>
        <begin position="115"/>
        <end position="117"/>
    </location>
    <ligand>
        <name>GTP</name>
        <dbReference type="ChEBI" id="CHEBI:37565"/>
    </ligand>
</feature>
<dbReference type="AlphaFoldDB" id="A0A4U8TW32"/>
<dbReference type="InterPro" id="IPR008280">
    <property type="entry name" value="Tub_FtsZ_C"/>
</dbReference>
<dbReference type="RefSeq" id="WP_034363038.1">
    <property type="nucleotide sequence ID" value="NZ_CAJUDB010000011.1"/>
</dbReference>
<dbReference type="InterPro" id="IPR000158">
    <property type="entry name" value="Cell_div_FtsZ"/>
</dbReference>
<keyword evidence="4" id="KW-0963">Cytoplasm</keyword>
<comment type="caution">
    <text evidence="4">Lacks conserved residue(s) required for the propagation of feature annotation.</text>
</comment>
<dbReference type="InterPro" id="IPR045061">
    <property type="entry name" value="FtsZ/CetZ"/>
</dbReference>
<dbReference type="PROSITE" id="PS01135">
    <property type="entry name" value="FTSZ_2"/>
    <property type="match status" value="1"/>
</dbReference>
<name>A0A4U8TW32_9HELI</name>
<feature type="binding site" evidence="4">
    <location>
        <position position="194"/>
    </location>
    <ligand>
        <name>GTP</name>
        <dbReference type="ChEBI" id="CHEBI:37565"/>
    </ligand>
</feature>
<comment type="subcellular location">
    <subcellularLocation>
        <location evidence="4">Cytoplasm</location>
    </subcellularLocation>
    <text evidence="4">Assembles at midcell at the inner surface of the cytoplasmic membrane.</text>
</comment>
<feature type="binding site" evidence="4">
    <location>
        <position position="146"/>
    </location>
    <ligand>
        <name>GTP</name>
        <dbReference type="ChEBI" id="CHEBI:37565"/>
    </ligand>
</feature>
<evidence type="ECO:0000313" key="9">
    <source>
        <dbReference type="EMBL" id="TLE03308.1"/>
    </source>
</evidence>
<evidence type="ECO:0000259" key="8">
    <source>
        <dbReference type="SMART" id="SM00865"/>
    </source>
</evidence>
<dbReference type="GO" id="GO:0032153">
    <property type="term" value="C:cell division site"/>
    <property type="evidence" value="ECO:0007669"/>
    <property type="project" value="UniProtKB-UniRule"/>
</dbReference>
<dbReference type="PANTHER" id="PTHR30314">
    <property type="entry name" value="CELL DIVISION PROTEIN FTSZ-RELATED"/>
    <property type="match status" value="1"/>
</dbReference>
<dbReference type="PRINTS" id="PR00423">
    <property type="entry name" value="CELLDVISFTSZ"/>
</dbReference>
<proteinExistence type="inferred from homology"/>
<comment type="subunit">
    <text evidence="4">Homodimer. Polymerizes to form a dynamic ring structure in a strictly GTP-dependent manner. Interacts directly with several other division proteins.</text>
</comment>
<comment type="function">
    <text evidence="4 6">Essential cell division protein that forms a contractile ring structure (Z ring) at the future cell division site. The regulation of the ring assembly controls the timing and the location of cell division. One of the functions of the FtsZ ring is to recruit other cell division proteins to the septum to produce a new cell wall between the dividing cells. Binds GTP and shows GTPase activity.</text>
</comment>
<keyword evidence="2 4" id="KW-0547">Nucleotide-binding</keyword>
<protein>
    <recommendedName>
        <fullName evidence="4 5">Cell division protein FtsZ</fullName>
    </recommendedName>
</protein>
<sequence length="384" mass="41071">MNNNVIDIQEIQPRPQGVVITTIGVGGGGSHMISHLANTNPHKAVKLIAANTDMQDLYTANADVKMILGEKLTGGLGAGMRPEVGEKAALETYEEIKAALSGSHIVFVSAGLGGGTGTGAAPVIAKAAKEIGALTISVVTKPFKSEGNKRAKFAEEGLQNLKAESDCIVVIPNERLLSIIPPRLGYKESLEIVDDVLARAVNGMSNMILNHGPKDINVDFADARTVMSYKGLALMGIGEATSDNAAIDAMREATESPLLDNISIKGAKGVLVSFEFHENHPLLGVNEAMEIIHSVADEYADVIYGTHTRTDVDENYVRVTVIATGFEKEIVTSSNSQAQTKTAQEEGIQKINESFRIVSRNFKEENGLFGDELEVPTYLRAARD</sequence>
<comment type="caution">
    <text evidence="9">The sequence shown here is derived from an EMBL/GenBank/DDBJ whole genome shotgun (WGS) entry which is preliminary data.</text>
</comment>
<dbReference type="SUPFAM" id="SSF55307">
    <property type="entry name" value="Tubulin C-terminal domain-like"/>
    <property type="match status" value="1"/>
</dbReference>
<dbReference type="Proteomes" id="UP000029707">
    <property type="component" value="Unassembled WGS sequence"/>
</dbReference>
<dbReference type="InterPro" id="IPR037103">
    <property type="entry name" value="Tubulin/FtsZ-like_C"/>
</dbReference>
<dbReference type="SUPFAM" id="SSF52490">
    <property type="entry name" value="Tubulin nucleotide-binding domain-like"/>
    <property type="match status" value="1"/>
</dbReference>